<evidence type="ECO:0000256" key="4">
    <source>
        <dbReference type="ARBA" id="ARBA00023002"/>
    </source>
</evidence>
<protein>
    <recommendedName>
        <fullName evidence="6">Oxidoreductase molybdopterin-binding domain-containing protein</fullName>
    </recommendedName>
</protein>
<dbReference type="GO" id="GO:0016667">
    <property type="term" value="F:oxidoreductase activity, acting on a sulfur group of donors"/>
    <property type="evidence" value="ECO:0007669"/>
    <property type="project" value="InterPro"/>
</dbReference>
<evidence type="ECO:0000259" key="6">
    <source>
        <dbReference type="Pfam" id="PF00174"/>
    </source>
</evidence>
<feature type="region of interest" description="Disordered" evidence="5">
    <location>
        <begin position="54"/>
        <end position="82"/>
    </location>
</feature>
<dbReference type="PANTHER" id="PTHR43032:SF3">
    <property type="entry name" value="PROTEIN-METHIONINE-SULFOXIDE REDUCTASE CATALYTIC SUBUNIT MSRP"/>
    <property type="match status" value="1"/>
</dbReference>
<dbReference type="GO" id="GO:0046872">
    <property type="term" value="F:metal ion binding"/>
    <property type="evidence" value="ECO:0007669"/>
    <property type="project" value="UniProtKB-KW"/>
</dbReference>
<name>A0A7S3Y036_HETAK</name>
<sequence>MKRTAQSAGRPCPRPGCKPRRGAVWRRTRAAVGYGPGPGQARACRCKLRPAPADRMASPAAPKAPMLIRTPAPHDPLPSEITPRSAYLNRRAALASLGLAAASPLALAQPAPAGGGKLAKLPGARSAVPGAVVIDKPTSYADATSYNNFYEFGTDKADPAQYAHTLKTRPWTVSVEGECAKPGRYGIEDLLKLAPMEERLYRLRCVEGWSMVIPWEGYSLSELLKLAQPTSKAKYVEFTSLADKAQMPGVRSGVLDWPYIEGLRIDEAMHPLAMLVFGMYGEILPNQNGAPLRLALPWKYGFKSAKSIVKIRFVETEPRSSWTKAAQQEYGFYSNVNPNVPHPRWSQAAERRIGEDGLFAKKRPTLMFNGYEAQVGQLYAGMDLKRFY</sequence>
<dbReference type="Pfam" id="PF00174">
    <property type="entry name" value="Oxidored_molyb"/>
    <property type="match status" value="1"/>
</dbReference>
<feature type="region of interest" description="Disordered" evidence="5">
    <location>
        <begin position="1"/>
        <end position="21"/>
    </location>
</feature>
<accession>A0A7S3Y036</accession>
<evidence type="ECO:0000256" key="2">
    <source>
        <dbReference type="ARBA" id="ARBA00022723"/>
    </source>
</evidence>
<dbReference type="Gene3D" id="3.90.420.10">
    <property type="entry name" value="Oxidoreductase, molybdopterin-binding domain"/>
    <property type="match status" value="1"/>
</dbReference>
<organism evidence="7">
    <name type="scientific">Heterosigma akashiwo</name>
    <name type="common">Chromophytic alga</name>
    <name type="synonym">Heterosigma carterae</name>
    <dbReference type="NCBI Taxonomy" id="2829"/>
    <lineage>
        <taxon>Eukaryota</taxon>
        <taxon>Sar</taxon>
        <taxon>Stramenopiles</taxon>
        <taxon>Ochrophyta</taxon>
        <taxon>Raphidophyceae</taxon>
        <taxon>Chattonellales</taxon>
        <taxon>Chattonellaceae</taxon>
        <taxon>Heterosigma</taxon>
    </lineage>
</organism>
<dbReference type="InterPro" id="IPR022867">
    <property type="entry name" value="MsrP"/>
</dbReference>
<dbReference type="InterPro" id="IPR000572">
    <property type="entry name" value="OxRdtase_Mopterin-bd_dom"/>
</dbReference>
<gene>
    <name evidence="7" type="ORF">HAKA00212_LOCUS16005</name>
</gene>
<feature type="domain" description="Oxidoreductase molybdopterin-binding" evidence="6">
    <location>
        <begin position="167"/>
        <end position="322"/>
    </location>
</feature>
<keyword evidence="2" id="KW-0479">Metal-binding</keyword>
<evidence type="ECO:0000256" key="3">
    <source>
        <dbReference type="ARBA" id="ARBA00022729"/>
    </source>
</evidence>
<dbReference type="HAMAP" id="MF_01206">
    <property type="entry name" value="MsrP"/>
    <property type="match status" value="1"/>
</dbReference>
<evidence type="ECO:0000256" key="1">
    <source>
        <dbReference type="ARBA" id="ARBA00022505"/>
    </source>
</evidence>
<dbReference type="SUPFAM" id="SSF56524">
    <property type="entry name" value="Oxidoreductase molybdopterin-binding domain"/>
    <property type="match status" value="1"/>
</dbReference>
<reference evidence="7" key="1">
    <citation type="submission" date="2021-01" db="EMBL/GenBank/DDBJ databases">
        <authorList>
            <person name="Corre E."/>
            <person name="Pelletier E."/>
            <person name="Niang G."/>
            <person name="Scheremetjew M."/>
            <person name="Finn R."/>
            <person name="Kale V."/>
            <person name="Holt S."/>
            <person name="Cochrane G."/>
            <person name="Meng A."/>
            <person name="Brown T."/>
            <person name="Cohen L."/>
        </authorList>
    </citation>
    <scope>NUCLEOTIDE SEQUENCE</scope>
    <source>
        <strain evidence="7">CCMP3107</strain>
    </source>
</reference>
<dbReference type="AlphaFoldDB" id="A0A7S3Y036"/>
<dbReference type="NCBIfam" id="NF003767">
    <property type="entry name" value="PRK05363.1"/>
    <property type="match status" value="1"/>
</dbReference>
<evidence type="ECO:0000313" key="7">
    <source>
        <dbReference type="EMBL" id="CAE0637230.1"/>
    </source>
</evidence>
<dbReference type="GO" id="GO:0043546">
    <property type="term" value="F:molybdopterin cofactor binding"/>
    <property type="evidence" value="ECO:0007669"/>
    <property type="project" value="InterPro"/>
</dbReference>
<keyword evidence="4" id="KW-0560">Oxidoreductase</keyword>
<dbReference type="PANTHER" id="PTHR43032">
    <property type="entry name" value="PROTEIN-METHIONINE-SULFOXIDE REDUCTASE"/>
    <property type="match status" value="1"/>
</dbReference>
<keyword evidence="3" id="KW-0732">Signal</keyword>
<dbReference type="GO" id="GO:0030091">
    <property type="term" value="P:protein repair"/>
    <property type="evidence" value="ECO:0007669"/>
    <property type="project" value="InterPro"/>
</dbReference>
<keyword evidence="1" id="KW-0500">Molybdenum</keyword>
<dbReference type="EMBL" id="HBIU01034811">
    <property type="protein sequence ID" value="CAE0637230.1"/>
    <property type="molecule type" value="Transcribed_RNA"/>
</dbReference>
<dbReference type="InterPro" id="IPR036374">
    <property type="entry name" value="OxRdtase_Mopterin-bd_sf"/>
</dbReference>
<proteinExistence type="inferred from homology"/>
<evidence type="ECO:0000256" key="5">
    <source>
        <dbReference type="SAM" id="MobiDB-lite"/>
    </source>
</evidence>